<sequence length="141" mass="15850">MLESNNIDINQVNSKQLPSPGNTWLNIKNIESRQQCSKQYSDICQQHYQQKKWILVINPEKNALECLSDSTWLDTSKILQVNTNKVKVNLESIEKALSKGNCAAVILSNASLAQAELSHLADCARKGKTRCFILKSSHTLH</sequence>
<evidence type="ECO:0000313" key="2">
    <source>
        <dbReference type="Proteomes" id="UP000032568"/>
    </source>
</evidence>
<dbReference type="KEGG" id="tact:SG35_016365"/>
<protein>
    <recommendedName>
        <fullName evidence="3">Cell division inhibitor SulA</fullName>
    </recommendedName>
</protein>
<evidence type="ECO:0008006" key="3">
    <source>
        <dbReference type="Google" id="ProtNLM"/>
    </source>
</evidence>
<organism evidence="1 2">
    <name type="scientific">Thalassomonas actiniarum</name>
    <dbReference type="NCBI Taxonomy" id="485447"/>
    <lineage>
        <taxon>Bacteria</taxon>
        <taxon>Pseudomonadati</taxon>
        <taxon>Pseudomonadota</taxon>
        <taxon>Gammaproteobacteria</taxon>
        <taxon>Alteromonadales</taxon>
        <taxon>Colwelliaceae</taxon>
        <taxon>Thalassomonas</taxon>
    </lineage>
</organism>
<reference evidence="1 2" key="2">
    <citation type="journal article" date="2022" name="Mar. Drugs">
        <title>Bioassay-Guided Fractionation Leads to the Detection of Cholic Acid Generated by the Rare Thalassomonas sp.</title>
        <authorList>
            <person name="Pheiffer F."/>
            <person name="Schneider Y.K."/>
            <person name="Hansen E.H."/>
            <person name="Andersen J.H."/>
            <person name="Isaksson J."/>
            <person name="Busche T."/>
            <person name="R C."/>
            <person name="Kalinowski J."/>
            <person name="Zyl L.V."/>
            <person name="Trindade M."/>
        </authorList>
    </citation>
    <scope>NUCLEOTIDE SEQUENCE [LARGE SCALE GENOMIC DNA]</scope>
    <source>
        <strain evidence="1 2">A5K-106</strain>
    </source>
</reference>
<dbReference type="SUPFAM" id="SSF52540">
    <property type="entry name" value="P-loop containing nucleoside triphosphate hydrolases"/>
    <property type="match status" value="1"/>
</dbReference>
<dbReference type="Pfam" id="PF03846">
    <property type="entry name" value="SulA"/>
    <property type="match status" value="1"/>
</dbReference>
<dbReference type="Proteomes" id="UP000032568">
    <property type="component" value="Chromosome"/>
</dbReference>
<dbReference type="EMBL" id="CP059735">
    <property type="protein sequence ID" value="WDD96929.1"/>
    <property type="molecule type" value="Genomic_DNA"/>
</dbReference>
<keyword evidence="2" id="KW-1185">Reference proteome</keyword>
<evidence type="ECO:0000313" key="1">
    <source>
        <dbReference type="EMBL" id="WDD96929.1"/>
    </source>
</evidence>
<dbReference type="InterPro" id="IPR027417">
    <property type="entry name" value="P-loop_NTPase"/>
</dbReference>
<dbReference type="Gene3D" id="3.40.50.300">
    <property type="entry name" value="P-loop containing nucleotide triphosphate hydrolases"/>
    <property type="match status" value="1"/>
</dbReference>
<dbReference type="AlphaFoldDB" id="A0AAE9YMF8"/>
<proteinExistence type="predicted"/>
<reference evidence="1 2" key="1">
    <citation type="journal article" date="2015" name="Genome Announc.">
        <title>Draft Genome Sequences of Marine Isolates of Thalassomonas viridans and Thalassomonas actiniarum.</title>
        <authorList>
            <person name="Olonade I."/>
            <person name="van Zyl L.J."/>
            <person name="Trindade M."/>
        </authorList>
    </citation>
    <scope>NUCLEOTIDE SEQUENCE [LARGE SCALE GENOMIC DNA]</scope>
    <source>
        <strain evidence="1 2">A5K-106</strain>
    </source>
</reference>
<accession>A0AAE9YMF8</accession>
<name>A0AAE9YMF8_9GAMM</name>
<dbReference type="GO" id="GO:0009432">
    <property type="term" value="P:SOS response"/>
    <property type="evidence" value="ECO:0007669"/>
    <property type="project" value="InterPro"/>
</dbReference>
<dbReference type="InterPro" id="IPR004596">
    <property type="entry name" value="Cell_div_suppressor_SulA"/>
</dbReference>
<dbReference type="GO" id="GO:0051782">
    <property type="term" value="P:negative regulation of cell division"/>
    <property type="evidence" value="ECO:0007669"/>
    <property type="project" value="InterPro"/>
</dbReference>
<dbReference type="RefSeq" id="WP_044835447.1">
    <property type="nucleotide sequence ID" value="NZ_CP059735.1"/>
</dbReference>
<gene>
    <name evidence="1" type="ORF">SG35_016365</name>
</gene>